<evidence type="ECO:0000313" key="3">
    <source>
        <dbReference type="Proteomes" id="UP001597237"/>
    </source>
</evidence>
<dbReference type="SUPFAM" id="SSF53807">
    <property type="entry name" value="Helical backbone' metal receptor"/>
    <property type="match status" value="1"/>
</dbReference>
<dbReference type="PANTHER" id="PTHR30535:SF34">
    <property type="entry name" value="MOLYBDATE-BINDING PROTEIN MOLA"/>
    <property type="match status" value="1"/>
</dbReference>
<dbReference type="PANTHER" id="PTHR30535">
    <property type="entry name" value="VITAMIN B12-BINDING PROTEIN"/>
    <property type="match status" value="1"/>
</dbReference>
<dbReference type="EMBL" id="JBHUEY010000006">
    <property type="protein sequence ID" value="MFD1784741.1"/>
    <property type="molecule type" value="Genomic_DNA"/>
</dbReference>
<accession>A0ABW4N406</accession>
<dbReference type="Pfam" id="PF01497">
    <property type="entry name" value="Peripla_BP_2"/>
    <property type="match status" value="1"/>
</dbReference>
<organism evidence="2 3">
    <name type="scientific">Phenylobacterium terrae</name>
    <dbReference type="NCBI Taxonomy" id="2665495"/>
    <lineage>
        <taxon>Bacteria</taxon>
        <taxon>Pseudomonadati</taxon>
        <taxon>Pseudomonadota</taxon>
        <taxon>Alphaproteobacteria</taxon>
        <taxon>Caulobacterales</taxon>
        <taxon>Caulobacteraceae</taxon>
        <taxon>Phenylobacterium</taxon>
    </lineage>
</organism>
<comment type="caution">
    <text evidence="2">The sequence shown here is derived from an EMBL/GenBank/DDBJ whole genome shotgun (WGS) entry which is preliminary data.</text>
</comment>
<sequence>MGAPGRAARPDPGRPAGRARAGLIALAAGLALARPAAAAPRVFSLDQCADQYVLALSPREAIVGLSTRADDADSRLRERARGLPLRRSTLESVLAARPDIVVRHWGGDAKLLAALRRHGVTVVDVPEAQDFAEVRDGLRKVGVALGRPGPAEALIGEMDARLARAAGAWEGKRALYVTPGGATAGEGTLIGAMLKAAGLTSAAERPGYSTVSLEALAMRPPTAVVLGFFDSFMLANTYWGPGRHQALRRAAQGRTIASLPGAVLGCPGWFVAEAAETLALRAPK</sequence>
<dbReference type="InterPro" id="IPR050902">
    <property type="entry name" value="ABC_Transporter_SBP"/>
</dbReference>
<gene>
    <name evidence="2" type="ORF">ACFSC0_15160</name>
</gene>
<dbReference type="InterPro" id="IPR002491">
    <property type="entry name" value="ABC_transptr_periplasmic_BD"/>
</dbReference>
<feature type="domain" description="Fe/B12 periplasmic-binding" evidence="1">
    <location>
        <begin position="41"/>
        <end position="284"/>
    </location>
</feature>
<dbReference type="Gene3D" id="3.40.50.1980">
    <property type="entry name" value="Nitrogenase molybdenum iron protein domain"/>
    <property type="match status" value="2"/>
</dbReference>
<evidence type="ECO:0000259" key="1">
    <source>
        <dbReference type="PROSITE" id="PS50983"/>
    </source>
</evidence>
<dbReference type="PROSITE" id="PS50983">
    <property type="entry name" value="FE_B12_PBP"/>
    <property type="match status" value="1"/>
</dbReference>
<dbReference type="Proteomes" id="UP001597237">
    <property type="component" value="Unassembled WGS sequence"/>
</dbReference>
<name>A0ABW4N406_9CAUL</name>
<protein>
    <submittedName>
        <fullName evidence="2">ABC transporter substrate-binding protein</fullName>
    </submittedName>
</protein>
<keyword evidence="3" id="KW-1185">Reference proteome</keyword>
<proteinExistence type="predicted"/>
<reference evidence="3" key="1">
    <citation type="journal article" date="2019" name="Int. J. Syst. Evol. Microbiol.">
        <title>The Global Catalogue of Microorganisms (GCM) 10K type strain sequencing project: providing services to taxonomists for standard genome sequencing and annotation.</title>
        <authorList>
            <consortium name="The Broad Institute Genomics Platform"/>
            <consortium name="The Broad Institute Genome Sequencing Center for Infectious Disease"/>
            <person name="Wu L."/>
            <person name="Ma J."/>
        </authorList>
    </citation>
    <scope>NUCLEOTIDE SEQUENCE [LARGE SCALE GENOMIC DNA]</scope>
    <source>
        <strain evidence="3">DFY28</strain>
    </source>
</reference>
<dbReference type="RefSeq" id="WP_377280880.1">
    <property type="nucleotide sequence ID" value="NZ_JBHRSI010000002.1"/>
</dbReference>
<evidence type="ECO:0000313" key="2">
    <source>
        <dbReference type="EMBL" id="MFD1784741.1"/>
    </source>
</evidence>